<comment type="catalytic activity">
    <reaction evidence="8">
        <text>L-seryl-[protein] + ATP = O-phospho-L-seryl-[protein] + ADP + H(+)</text>
        <dbReference type="Rhea" id="RHEA:17989"/>
        <dbReference type="Rhea" id="RHEA-COMP:9863"/>
        <dbReference type="Rhea" id="RHEA-COMP:11604"/>
        <dbReference type="ChEBI" id="CHEBI:15378"/>
        <dbReference type="ChEBI" id="CHEBI:29999"/>
        <dbReference type="ChEBI" id="CHEBI:30616"/>
        <dbReference type="ChEBI" id="CHEBI:83421"/>
        <dbReference type="ChEBI" id="CHEBI:456216"/>
        <dbReference type="EC" id="2.7.11.1"/>
    </reaction>
</comment>
<keyword evidence="11" id="KW-1185">Reference proteome</keyword>
<dbReference type="GO" id="GO:0051726">
    <property type="term" value="P:regulation of cell cycle"/>
    <property type="evidence" value="ECO:0007669"/>
    <property type="project" value="TreeGrafter"/>
</dbReference>
<reference evidence="12" key="1">
    <citation type="submission" date="2016-06" db="UniProtKB">
        <authorList>
            <consortium name="WormBaseParasite"/>
        </authorList>
    </citation>
    <scope>IDENTIFICATION</scope>
</reference>
<dbReference type="GO" id="GO:0005634">
    <property type="term" value="C:nucleus"/>
    <property type="evidence" value="ECO:0007669"/>
    <property type="project" value="TreeGrafter"/>
</dbReference>
<dbReference type="WBParaSite" id="TCNE_0001863001-mRNA-1">
    <property type="protein sequence ID" value="TCNE_0001863001-mRNA-1"/>
    <property type="gene ID" value="TCNE_0001863001"/>
</dbReference>
<name>A0A183VD06_TOXCA</name>
<dbReference type="GO" id="GO:0005956">
    <property type="term" value="C:protein kinase CK2 complex"/>
    <property type="evidence" value="ECO:0007669"/>
    <property type="project" value="TreeGrafter"/>
</dbReference>
<keyword evidence="6" id="KW-0067">ATP-binding</keyword>
<keyword evidence="3" id="KW-0808">Transferase</keyword>
<keyword evidence="2" id="KW-0723">Serine/threonine-protein kinase</keyword>
<evidence type="ECO:0000313" key="11">
    <source>
        <dbReference type="Proteomes" id="UP000050794"/>
    </source>
</evidence>
<dbReference type="GO" id="GO:0005829">
    <property type="term" value="C:cytosol"/>
    <property type="evidence" value="ECO:0007669"/>
    <property type="project" value="TreeGrafter"/>
</dbReference>
<keyword evidence="4" id="KW-0547">Nucleotide-binding</keyword>
<evidence type="ECO:0000256" key="6">
    <source>
        <dbReference type="ARBA" id="ARBA00022840"/>
    </source>
</evidence>
<evidence type="ECO:0000313" key="12">
    <source>
        <dbReference type="WBParaSite" id="TCNE_0001863001-mRNA-1"/>
    </source>
</evidence>
<dbReference type="SUPFAM" id="SSF56112">
    <property type="entry name" value="Protein kinase-like (PK-like)"/>
    <property type="match status" value="1"/>
</dbReference>
<dbReference type="EC" id="2.7.11.1" evidence="1"/>
<evidence type="ECO:0000256" key="5">
    <source>
        <dbReference type="ARBA" id="ARBA00022777"/>
    </source>
</evidence>
<accession>A0A183VD06</accession>
<dbReference type="PROSITE" id="PS50011">
    <property type="entry name" value="PROTEIN_KINASE_DOM"/>
    <property type="match status" value="1"/>
</dbReference>
<evidence type="ECO:0000313" key="10">
    <source>
        <dbReference type="EMBL" id="VDM49947.1"/>
    </source>
</evidence>
<dbReference type="InterPro" id="IPR011009">
    <property type="entry name" value="Kinase-like_dom_sf"/>
</dbReference>
<evidence type="ECO:0000256" key="2">
    <source>
        <dbReference type="ARBA" id="ARBA00022527"/>
    </source>
</evidence>
<gene>
    <name evidence="10" type="ORF">TCNE_LOCUS18626</name>
</gene>
<evidence type="ECO:0000256" key="1">
    <source>
        <dbReference type="ARBA" id="ARBA00012513"/>
    </source>
</evidence>
<keyword evidence="5" id="KW-0418">Kinase</keyword>
<dbReference type="PANTHER" id="PTHR24054:SF0">
    <property type="entry name" value="CASEIN KINASE II SUBUNIT ALPHA"/>
    <property type="match status" value="1"/>
</dbReference>
<evidence type="ECO:0000256" key="3">
    <source>
        <dbReference type="ARBA" id="ARBA00022679"/>
    </source>
</evidence>
<dbReference type="InterPro" id="IPR000719">
    <property type="entry name" value="Prot_kinase_dom"/>
</dbReference>
<dbReference type="Proteomes" id="UP000050794">
    <property type="component" value="Unassembled WGS sequence"/>
</dbReference>
<dbReference type="PANTHER" id="PTHR24054">
    <property type="entry name" value="CASEIN KINASE II SUBUNIT ALPHA"/>
    <property type="match status" value="1"/>
</dbReference>
<dbReference type="GO" id="GO:0005524">
    <property type="term" value="F:ATP binding"/>
    <property type="evidence" value="ECO:0007669"/>
    <property type="project" value="UniProtKB-KW"/>
</dbReference>
<evidence type="ECO:0000259" key="9">
    <source>
        <dbReference type="PROSITE" id="PS50011"/>
    </source>
</evidence>
<evidence type="ECO:0000256" key="7">
    <source>
        <dbReference type="ARBA" id="ARBA00047899"/>
    </source>
</evidence>
<evidence type="ECO:0000256" key="4">
    <source>
        <dbReference type="ARBA" id="ARBA00022741"/>
    </source>
</evidence>
<organism evidence="11 12">
    <name type="scientific">Toxocara canis</name>
    <name type="common">Canine roundworm</name>
    <dbReference type="NCBI Taxonomy" id="6265"/>
    <lineage>
        <taxon>Eukaryota</taxon>
        <taxon>Metazoa</taxon>
        <taxon>Ecdysozoa</taxon>
        <taxon>Nematoda</taxon>
        <taxon>Chromadorea</taxon>
        <taxon>Rhabditida</taxon>
        <taxon>Spirurina</taxon>
        <taxon>Ascaridomorpha</taxon>
        <taxon>Ascaridoidea</taxon>
        <taxon>Toxocaridae</taxon>
        <taxon>Toxocara</taxon>
    </lineage>
</organism>
<protein>
    <recommendedName>
        <fullName evidence="1">non-specific serine/threonine protein kinase</fullName>
        <ecNumber evidence="1">2.7.11.1</ecNumber>
    </recommendedName>
</protein>
<evidence type="ECO:0000256" key="8">
    <source>
        <dbReference type="ARBA" id="ARBA00048679"/>
    </source>
</evidence>
<feature type="domain" description="Protein kinase" evidence="9">
    <location>
        <begin position="1"/>
        <end position="113"/>
    </location>
</feature>
<dbReference type="GO" id="GO:0004674">
    <property type="term" value="F:protein serine/threonine kinase activity"/>
    <property type="evidence" value="ECO:0007669"/>
    <property type="project" value="UniProtKB-KW"/>
</dbReference>
<dbReference type="Gene3D" id="1.10.510.10">
    <property type="entry name" value="Transferase(Phosphotransferase) domain 1"/>
    <property type="match status" value="2"/>
</dbReference>
<dbReference type="AlphaFoldDB" id="A0A183VD06"/>
<proteinExistence type="predicted"/>
<sequence>MHELLMALQFCHSRGIVHRDEKLQNILFVRERRKFYDYSLDMWSVGCVFASLIFKREPFFCGQGNYDQLVRIAKVLETEDLFNYIGKHQVELDPHYEDILGWWRPFAVSSTVV</sequence>
<reference evidence="10 11" key="2">
    <citation type="submission" date="2018-11" db="EMBL/GenBank/DDBJ databases">
        <authorList>
            <consortium name="Pathogen Informatics"/>
        </authorList>
    </citation>
    <scope>NUCLEOTIDE SEQUENCE [LARGE SCALE GENOMIC DNA]</scope>
</reference>
<dbReference type="EMBL" id="UYWY01025752">
    <property type="protein sequence ID" value="VDM49947.1"/>
    <property type="molecule type" value="Genomic_DNA"/>
</dbReference>
<comment type="catalytic activity">
    <reaction evidence="7">
        <text>L-threonyl-[protein] + ATP = O-phospho-L-threonyl-[protein] + ADP + H(+)</text>
        <dbReference type="Rhea" id="RHEA:46608"/>
        <dbReference type="Rhea" id="RHEA-COMP:11060"/>
        <dbReference type="Rhea" id="RHEA-COMP:11605"/>
        <dbReference type="ChEBI" id="CHEBI:15378"/>
        <dbReference type="ChEBI" id="CHEBI:30013"/>
        <dbReference type="ChEBI" id="CHEBI:30616"/>
        <dbReference type="ChEBI" id="CHEBI:61977"/>
        <dbReference type="ChEBI" id="CHEBI:456216"/>
        <dbReference type="EC" id="2.7.11.1"/>
    </reaction>
</comment>
<dbReference type="InterPro" id="IPR045216">
    <property type="entry name" value="CK2_alpha"/>
</dbReference>